<keyword evidence="2" id="KW-0547">Nucleotide-binding</keyword>
<dbReference type="GO" id="GO:0005524">
    <property type="term" value="F:ATP binding"/>
    <property type="evidence" value="ECO:0007669"/>
    <property type="project" value="UniProtKB-KW"/>
</dbReference>
<evidence type="ECO:0000313" key="7">
    <source>
        <dbReference type="Proteomes" id="UP000325315"/>
    </source>
</evidence>
<dbReference type="InterPro" id="IPR052059">
    <property type="entry name" value="CR_Ser/Thr_kinase"/>
</dbReference>
<dbReference type="GO" id="GO:0016301">
    <property type="term" value="F:kinase activity"/>
    <property type="evidence" value="ECO:0007669"/>
    <property type="project" value="UniProtKB-KW"/>
</dbReference>
<organism evidence="6 7">
    <name type="scientific">Gossypium australe</name>
    <dbReference type="NCBI Taxonomy" id="47621"/>
    <lineage>
        <taxon>Eukaryota</taxon>
        <taxon>Viridiplantae</taxon>
        <taxon>Streptophyta</taxon>
        <taxon>Embryophyta</taxon>
        <taxon>Tracheophyta</taxon>
        <taxon>Spermatophyta</taxon>
        <taxon>Magnoliopsida</taxon>
        <taxon>eudicotyledons</taxon>
        <taxon>Gunneridae</taxon>
        <taxon>Pentapetalae</taxon>
        <taxon>rosids</taxon>
        <taxon>malvids</taxon>
        <taxon>Malvales</taxon>
        <taxon>Malvaceae</taxon>
        <taxon>Malvoideae</taxon>
        <taxon>Gossypium</taxon>
    </lineage>
</organism>
<protein>
    <submittedName>
        <fullName evidence="6">Putative LRR receptor-like serine/threonine-protein kinase</fullName>
    </submittedName>
</protein>
<dbReference type="Proteomes" id="UP000325315">
    <property type="component" value="Unassembled WGS sequence"/>
</dbReference>
<evidence type="ECO:0000256" key="1">
    <source>
        <dbReference type="ARBA" id="ARBA00022679"/>
    </source>
</evidence>
<keyword evidence="3 6" id="KW-0418">Kinase</keyword>
<dbReference type="AlphaFoldDB" id="A0A5B6WCV4"/>
<gene>
    <name evidence="6" type="ORF">EPI10_019677</name>
</gene>
<proteinExistence type="predicted"/>
<keyword evidence="4" id="KW-0067">ATP-binding</keyword>
<evidence type="ECO:0000313" key="6">
    <source>
        <dbReference type="EMBL" id="KAA3479135.1"/>
    </source>
</evidence>
<evidence type="ECO:0000256" key="5">
    <source>
        <dbReference type="SAM" id="MobiDB-lite"/>
    </source>
</evidence>
<keyword evidence="1" id="KW-0808">Transferase</keyword>
<evidence type="ECO:0000256" key="3">
    <source>
        <dbReference type="ARBA" id="ARBA00022777"/>
    </source>
</evidence>
<dbReference type="OrthoDB" id="663146at2759"/>
<evidence type="ECO:0000256" key="2">
    <source>
        <dbReference type="ARBA" id="ARBA00022741"/>
    </source>
</evidence>
<sequence>MTQLFDIPCTINAGKIDAWTLHENNQLLSLVDPTLLEFNEDEALRVIGVAFLCTQGSPLMRPPMSRVVGMLAGDFEVSKVTTKPSYITDWAYKDITRSSMKEESQTSNASDHSSSDIKSKNKTTVGTDDQPMYSPVNITEFQEIIGEGRDVGSKQSSVLREKNKCFVH</sequence>
<dbReference type="EMBL" id="SMMG02000003">
    <property type="protein sequence ID" value="KAA3479135.1"/>
    <property type="molecule type" value="Genomic_DNA"/>
</dbReference>
<dbReference type="PANTHER" id="PTHR47973">
    <property type="entry name" value="CYSTEINE-RICH RECEPTOR-LIKE PROTEIN KINASE 3"/>
    <property type="match status" value="1"/>
</dbReference>
<evidence type="ECO:0000256" key="4">
    <source>
        <dbReference type="ARBA" id="ARBA00022840"/>
    </source>
</evidence>
<keyword evidence="7" id="KW-1185">Reference proteome</keyword>
<keyword evidence="6" id="KW-0675">Receptor</keyword>
<accession>A0A5B6WCV4</accession>
<reference evidence="7" key="1">
    <citation type="journal article" date="2019" name="Plant Biotechnol. J.">
        <title>Genome sequencing of the Australian wild diploid species Gossypium australe highlights disease resistance and delayed gland morphogenesis.</title>
        <authorList>
            <person name="Cai Y."/>
            <person name="Cai X."/>
            <person name="Wang Q."/>
            <person name="Wang P."/>
            <person name="Zhang Y."/>
            <person name="Cai C."/>
            <person name="Xu Y."/>
            <person name="Wang K."/>
            <person name="Zhou Z."/>
            <person name="Wang C."/>
            <person name="Geng S."/>
            <person name="Li B."/>
            <person name="Dong Q."/>
            <person name="Hou Y."/>
            <person name="Wang H."/>
            <person name="Ai P."/>
            <person name="Liu Z."/>
            <person name="Yi F."/>
            <person name="Sun M."/>
            <person name="An G."/>
            <person name="Cheng J."/>
            <person name="Zhang Y."/>
            <person name="Shi Q."/>
            <person name="Xie Y."/>
            <person name="Shi X."/>
            <person name="Chang Y."/>
            <person name="Huang F."/>
            <person name="Chen Y."/>
            <person name="Hong S."/>
            <person name="Mi L."/>
            <person name="Sun Q."/>
            <person name="Zhang L."/>
            <person name="Zhou B."/>
            <person name="Peng R."/>
            <person name="Zhang X."/>
            <person name="Liu F."/>
        </authorList>
    </citation>
    <scope>NUCLEOTIDE SEQUENCE [LARGE SCALE GENOMIC DNA]</scope>
    <source>
        <strain evidence="7">cv. PA1801</strain>
    </source>
</reference>
<name>A0A5B6WCV4_9ROSI</name>
<comment type="caution">
    <text evidence="6">The sequence shown here is derived from an EMBL/GenBank/DDBJ whole genome shotgun (WGS) entry which is preliminary data.</text>
</comment>
<feature type="region of interest" description="Disordered" evidence="5">
    <location>
        <begin position="98"/>
        <end position="133"/>
    </location>
</feature>